<comment type="similarity">
    <text evidence="16">Belongs to the SEDS family. FtsW subfamily.</text>
</comment>
<dbReference type="OrthoDB" id="9812661at2"/>
<evidence type="ECO:0000256" key="5">
    <source>
        <dbReference type="ARBA" id="ARBA00022676"/>
    </source>
</evidence>
<dbReference type="EMBL" id="MJIE01000001">
    <property type="protein sequence ID" value="OLR55190.1"/>
    <property type="molecule type" value="Genomic_DNA"/>
</dbReference>
<keyword evidence="11 23" id="KW-0472">Membrane</keyword>
<feature type="transmembrane region" description="Helical" evidence="23">
    <location>
        <begin position="315"/>
        <end position="340"/>
    </location>
</feature>
<dbReference type="InterPro" id="IPR013437">
    <property type="entry name" value="FtsW"/>
</dbReference>
<evidence type="ECO:0000256" key="1">
    <source>
        <dbReference type="ARBA" id="ARBA00004651"/>
    </source>
</evidence>
<evidence type="ECO:0000256" key="14">
    <source>
        <dbReference type="ARBA" id="ARBA00032370"/>
    </source>
</evidence>
<keyword evidence="10 23" id="KW-1133">Transmembrane helix</keyword>
<keyword evidence="12" id="KW-0131">Cell cycle</keyword>
<evidence type="ECO:0000313" key="24">
    <source>
        <dbReference type="EMBL" id="OLR55190.1"/>
    </source>
</evidence>
<dbReference type="GO" id="GO:0008360">
    <property type="term" value="P:regulation of cell shape"/>
    <property type="evidence" value="ECO:0007669"/>
    <property type="project" value="UniProtKB-KW"/>
</dbReference>
<dbReference type="EC" id="2.4.99.28" evidence="19"/>
<gene>
    <name evidence="24" type="ORF">BHK98_03395</name>
</gene>
<evidence type="ECO:0000256" key="8">
    <source>
        <dbReference type="ARBA" id="ARBA00022960"/>
    </source>
</evidence>
<feature type="transmembrane region" description="Helical" evidence="23">
    <location>
        <begin position="64"/>
        <end position="84"/>
    </location>
</feature>
<evidence type="ECO:0000256" key="3">
    <source>
        <dbReference type="ARBA" id="ARBA00022475"/>
    </source>
</evidence>
<dbReference type="GO" id="GO:0071555">
    <property type="term" value="P:cell wall organization"/>
    <property type="evidence" value="ECO:0007669"/>
    <property type="project" value="UniProtKB-KW"/>
</dbReference>
<evidence type="ECO:0000256" key="18">
    <source>
        <dbReference type="ARBA" id="ARBA00041418"/>
    </source>
</evidence>
<dbReference type="InterPro" id="IPR001182">
    <property type="entry name" value="FtsW/RodA"/>
</dbReference>
<dbReference type="GO" id="GO:0008955">
    <property type="term" value="F:peptidoglycan glycosyltransferase activity"/>
    <property type="evidence" value="ECO:0007669"/>
    <property type="project" value="UniProtKB-EC"/>
</dbReference>
<accession>A0A1Q9JG26</accession>
<sequence>MKKRSRTKLSEELSILKRLRQCDFTVLLLVVILVIFGVVMVFSASYYNSINYSGTPYTYLRKQLFFALTGAALMYVTSVVDYHLYRRFDWVLLILSVVLLVLLFTPLGVTTNGATRWLRMGPLSIMPGEIAKVAAILFTASFFADEPNRVLSLKRGVLPMAALMALLGMLIIKQPNLSTAITVVGIIAGMMFLSGLQWRYLIGAFVLGGGGLFILSQTGTYWGDRLTSFTDPFRDAQGDGFQAVQSLLALGTGGLFGLGLGKSVQKNLYLPEPQNDFILAIIGEELGLVGVLILMLVFVLLVWRCSMVAINAPDQFGMLLAGGVTLMIGIQVVLNVAVVTSSMPPTGIALPFVSYGGNALWIFMGMAGVVLNISRQSRTLNPEQKKKKQNRVQRVRERERERRERESLI</sequence>
<evidence type="ECO:0000256" key="12">
    <source>
        <dbReference type="ARBA" id="ARBA00023306"/>
    </source>
</evidence>
<evidence type="ECO:0000256" key="7">
    <source>
        <dbReference type="ARBA" id="ARBA00022692"/>
    </source>
</evidence>
<dbReference type="GO" id="GO:0005886">
    <property type="term" value="C:plasma membrane"/>
    <property type="evidence" value="ECO:0007669"/>
    <property type="project" value="UniProtKB-SubCell"/>
</dbReference>
<keyword evidence="5" id="KW-0328">Glycosyltransferase</keyword>
<protein>
    <recommendedName>
        <fullName evidence="17">Probable peptidoglycan glycosyltransferase FtsW</fullName>
        <ecNumber evidence="19">2.4.99.28</ecNumber>
    </recommendedName>
    <alternativeName>
        <fullName evidence="18">Cell division protein FtsW</fullName>
    </alternativeName>
    <alternativeName>
        <fullName evidence="15">Cell wall polymerase</fullName>
    </alternativeName>
    <alternativeName>
        <fullName evidence="14">Peptidoglycan polymerase</fullName>
    </alternativeName>
</protein>
<dbReference type="RefSeq" id="WP_075712189.1">
    <property type="nucleotide sequence ID" value="NZ_MJIE01000001.1"/>
</dbReference>
<organism evidence="24 25">
    <name type="scientific">Hornefia porci</name>
    <dbReference type="NCBI Taxonomy" id="2652292"/>
    <lineage>
        <taxon>Bacteria</taxon>
        <taxon>Bacillati</taxon>
        <taxon>Bacillota</taxon>
        <taxon>Clostridia</taxon>
        <taxon>Peptostreptococcales</taxon>
        <taxon>Anaerovoracaceae</taxon>
        <taxon>Hornefia</taxon>
    </lineage>
</organism>
<comment type="subcellular location">
    <subcellularLocation>
        <location evidence="1">Cell membrane</location>
        <topology evidence="1">Multi-pass membrane protein</topology>
    </subcellularLocation>
</comment>
<evidence type="ECO:0000256" key="17">
    <source>
        <dbReference type="ARBA" id="ARBA00041185"/>
    </source>
</evidence>
<evidence type="ECO:0000256" key="15">
    <source>
        <dbReference type="ARBA" id="ARBA00033270"/>
    </source>
</evidence>
<dbReference type="Proteomes" id="UP000187404">
    <property type="component" value="Unassembled WGS sequence"/>
</dbReference>
<dbReference type="NCBIfam" id="TIGR02614">
    <property type="entry name" value="ftsW"/>
    <property type="match status" value="1"/>
</dbReference>
<dbReference type="Pfam" id="PF01098">
    <property type="entry name" value="FTSW_RODA_SPOVE"/>
    <property type="match status" value="1"/>
</dbReference>
<dbReference type="AlphaFoldDB" id="A0A1Q9JG26"/>
<proteinExistence type="inferred from homology"/>
<comment type="caution">
    <text evidence="24">The sequence shown here is derived from an EMBL/GenBank/DDBJ whole genome shotgun (WGS) entry which is preliminary data.</text>
</comment>
<dbReference type="GO" id="GO:0015648">
    <property type="term" value="F:lipid-linked peptidoglycan transporter activity"/>
    <property type="evidence" value="ECO:0007669"/>
    <property type="project" value="TreeGrafter"/>
</dbReference>
<reference evidence="24 25" key="1">
    <citation type="journal article" date="2016" name="Appl. Environ. Microbiol.">
        <title>Function and Phylogeny of Bacterial Butyryl Coenzyme A:Acetate Transferases and Their Diversity in the Proximal Colon of Swine.</title>
        <authorList>
            <person name="Trachsel J."/>
            <person name="Bayles D.O."/>
            <person name="Looft T."/>
            <person name="Levine U.Y."/>
            <person name="Allen H.K."/>
        </authorList>
    </citation>
    <scope>NUCLEOTIDE SEQUENCE [LARGE SCALE GENOMIC DNA]</scope>
    <source>
        <strain evidence="24 25">68-3-10</strain>
    </source>
</reference>
<keyword evidence="7 23" id="KW-0812">Transmembrane</keyword>
<evidence type="ECO:0000256" key="20">
    <source>
        <dbReference type="ARBA" id="ARBA00049902"/>
    </source>
</evidence>
<dbReference type="GO" id="GO:0009252">
    <property type="term" value="P:peptidoglycan biosynthetic process"/>
    <property type="evidence" value="ECO:0007669"/>
    <property type="project" value="UniProtKB-KW"/>
</dbReference>
<evidence type="ECO:0000256" key="11">
    <source>
        <dbReference type="ARBA" id="ARBA00023136"/>
    </source>
</evidence>
<feature type="transmembrane region" description="Helical" evidence="23">
    <location>
        <begin position="178"/>
        <end position="196"/>
    </location>
</feature>
<comment type="catalytic activity">
    <reaction evidence="20">
        <text>[GlcNAc-(1-&gt;4)-Mur2Ac(oyl-L-Ala-gamma-D-Glu-L-Lys-D-Ala-D-Ala)](n)-di-trans,octa-cis-undecaprenyl diphosphate + beta-D-GlcNAc-(1-&gt;4)-Mur2Ac(oyl-L-Ala-gamma-D-Glu-L-Lys-D-Ala-D-Ala)-di-trans,octa-cis-undecaprenyl diphosphate = [GlcNAc-(1-&gt;4)-Mur2Ac(oyl-L-Ala-gamma-D-Glu-L-Lys-D-Ala-D-Ala)](n+1)-di-trans,octa-cis-undecaprenyl diphosphate + di-trans,octa-cis-undecaprenyl diphosphate + H(+)</text>
        <dbReference type="Rhea" id="RHEA:23708"/>
        <dbReference type="Rhea" id="RHEA-COMP:9602"/>
        <dbReference type="Rhea" id="RHEA-COMP:9603"/>
        <dbReference type="ChEBI" id="CHEBI:15378"/>
        <dbReference type="ChEBI" id="CHEBI:58405"/>
        <dbReference type="ChEBI" id="CHEBI:60033"/>
        <dbReference type="ChEBI" id="CHEBI:78435"/>
        <dbReference type="EC" id="2.4.99.28"/>
    </reaction>
</comment>
<feature type="region of interest" description="Disordered" evidence="22">
    <location>
        <begin position="382"/>
        <end position="409"/>
    </location>
</feature>
<dbReference type="GO" id="GO:0032153">
    <property type="term" value="C:cell division site"/>
    <property type="evidence" value="ECO:0007669"/>
    <property type="project" value="TreeGrafter"/>
</dbReference>
<feature type="transmembrane region" description="Helical" evidence="23">
    <location>
        <begin position="201"/>
        <end position="222"/>
    </location>
</feature>
<feature type="transmembrane region" description="Helical" evidence="23">
    <location>
        <begin position="24"/>
        <end position="44"/>
    </location>
</feature>
<feature type="compositionally biased region" description="Basic and acidic residues" evidence="22">
    <location>
        <begin position="394"/>
        <end position="409"/>
    </location>
</feature>
<evidence type="ECO:0000256" key="4">
    <source>
        <dbReference type="ARBA" id="ARBA00022618"/>
    </source>
</evidence>
<comment type="function">
    <text evidence="21">Peptidoglycan polymerase that is essential for cell division.</text>
</comment>
<evidence type="ECO:0000256" key="13">
    <source>
        <dbReference type="ARBA" id="ARBA00023316"/>
    </source>
</evidence>
<name>A0A1Q9JG26_9FIRM</name>
<evidence type="ECO:0000256" key="6">
    <source>
        <dbReference type="ARBA" id="ARBA00022679"/>
    </source>
</evidence>
<feature type="transmembrane region" description="Helical" evidence="23">
    <location>
        <begin position="277"/>
        <end position="303"/>
    </location>
</feature>
<dbReference type="PANTHER" id="PTHR30474">
    <property type="entry name" value="CELL CYCLE PROTEIN"/>
    <property type="match status" value="1"/>
</dbReference>
<evidence type="ECO:0000256" key="16">
    <source>
        <dbReference type="ARBA" id="ARBA00038053"/>
    </source>
</evidence>
<evidence type="ECO:0000256" key="10">
    <source>
        <dbReference type="ARBA" id="ARBA00022989"/>
    </source>
</evidence>
<evidence type="ECO:0000256" key="22">
    <source>
        <dbReference type="SAM" id="MobiDB-lite"/>
    </source>
</evidence>
<dbReference type="PANTHER" id="PTHR30474:SF2">
    <property type="entry name" value="PEPTIDOGLYCAN GLYCOSYLTRANSFERASE FTSW-RELATED"/>
    <property type="match status" value="1"/>
</dbReference>
<feature type="transmembrane region" description="Helical" evidence="23">
    <location>
        <begin position="156"/>
        <end position="172"/>
    </location>
</feature>
<dbReference type="STRING" id="1261640.BHK98_03395"/>
<keyword evidence="4 24" id="KW-0132">Cell division</keyword>
<keyword evidence="13" id="KW-0961">Cell wall biogenesis/degradation</keyword>
<keyword evidence="9" id="KW-0573">Peptidoglycan synthesis</keyword>
<evidence type="ECO:0000256" key="9">
    <source>
        <dbReference type="ARBA" id="ARBA00022984"/>
    </source>
</evidence>
<keyword evidence="8" id="KW-0133">Cell shape</keyword>
<feature type="transmembrane region" description="Helical" evidence="23">
    <location>
        <begin position="352"/>
        <end position="373"/>
    </location>
</feature>
<keyword evidence="6" id="KW-0808">Transferase</keyword>
<evidence type="ECO:0000256" key="2">
    <source>
        <dbReference type="ARBA" id="ARBA00004752"/>
    </source>
</evidence>
<comment type="pathway">
    <text evidence="2">Cell wall biogenesis; peptidoglycan biosynthesis.</text>
</comment>
<feature type="transmembrane region" description="Helical" evidence="23">
    <location>
        <begin position="121"/>
        <end position="144"/>
    </location>
</feature>
<evidence type="ECO:0000256" key="21">
    <source>
        <dbReference type="ARBA" id="ARBA00049966"/>
    </source>
</evidence>
<evidence type="ECO:0000256" key="23">
    <source>
        <dbReference type="SAM" id="Phobius"/>
    </source>
</evidence>
<feature type="transmembrane region" description="Helical" evidence="23">
    <location>
        <begin position="91"/>
        <end position="109"/>
    </location>
</feature>
<keyword evidence="25" id="KW-1185">Reference proteome</keyword>
<keyword evidence="3" id="KW-1003">Cell membrane</keyword>
<evidence type="ECO:0000313" key="25">
    <source>
        <dbReference type="Proteomes" id="UP000187404"/>
    </source>
</evidence>
<evidence type="ECO:0000256" key="19">
    <source>
        <dbReference type="ARBA" id="ARBA00044770"/>
    </source>
</evidence>
<dbReference type="GO" id="GO:0051301">
    <property type="term" value="P:cell division"/>
    <property type="evidence" value="ECO:0007669"/>
    <property type="project" value="UniProtKB-KW"/>
</dbReference>